<gene>
    <name evidence="2" type="ORF">C7P63_07960</name>
</gene>
<organism evidence="2 3">
    <name type="scientific">Vagococcus humatus</name>
    <dbReference type="NCBI Taxonomy" id="1889241"/>
    <lineage>
        <taxon>Bacteria</taxon>
        <taxon>Bacillati</taxon>
        <taxon>Bacillota</taxon>
        <taxon>Bacilli</taxon>
        <taxon>Lactobacillales</taxon>
        <taxon>Enterococcaceae</taxon>
        <taxon>Vagococcus</taxon>
    </lineage>
</organism>
<keyword evidence="1" id="KW-0472">Membrane</keyword>
<reference evidence="2 3" key="1">
    <citation type="submission" date="2018-03" db="EMBL/GenBank/DDBJ databases">
        <authorList>
            <person name="Gulvik C.A."/>
        </authorList>
    </citation>
    <scope>NUCLEOTIDE SEQUENCE [LARGE SCALE GENOMIC DNA]</scope>
    <source>
        <strain evidence="2 3">JCM 31581</strain>
    </source>
</reference>
<feature type="transmembrane region" description="Helical" evidence="1">
    <location>
        <begin position="104"/>
        <end position="127"/>
    </location>
</feature>
<name>A0A3S0ABG0_9ENTE</name>
<evidence type="ECO:0000313" key="2">
    <source>
        <dbReference type="EMBL" id="RST88966.1"/>
    </source>
</evidence>
<dbReference type="EMBL" id="PXZH01000004">
    <property type="protein sequence ID" value="RST88966.1"/>
    <property type="molecule type" value="Genomic_DNA"/>
</dbReference>
<sequence>MSTTLILATISMVIALILYSLGVFGEKLSGSIQKKHLYFFGGGLIFDTIGTTLMTRIAQASGSQSLGMHQITGGLAIFLMVFHLIWAIWVYNKGSQAAKKKFHQFSLGVWTLWVISFLLGMLVGMGII</sequence>
<dbReference type="Proteomes" id="UP000277864">
    <property type="component" value="Unassembled WGS sequence"/>
</dbReference>
<comment type="caution">
    <text evidence="2">The sequence shown here is derived from an EMBL/GenBank/DDBJ whole genome shotgun (WGS) entry which is preliminary data.</text>
</comment>
<dbReference type="AlphaFoldDB" id="A0A3S0ABG0"/>
<dbReference type="NCBIfam" id="TIGR03987">
    <property type="entry name" value="HsmA family protein"/>
    <property type="match status" value="1"/>
</dbReference>
<evidence type="ECO:0000313" key="3">
    <source>
        <dbReference type="Proteomes" id="UP000277864"/>
    </source>
</evidence>
<dbReference type="OrthoDB" id="5396526at2"/>
<feature type="transmembrane region" description="Helical" evidence="1">
    <location>
        <begin position="6"/>
        <end position="25"/>
    </location>
</feature>
<keyword evidence="3" id="KW-1185">Reference proteome</keyword>
<accession>A0A3S0ABG0</accession>
<feature type="transmembrane region" description="Helical" evidence="1">
    <location>
        <begin position="71"/>
        <end position="92"/>
    </location>
</feature>
<feature type="transmembrane region" description="Helical" evidence="1">
    <location>
        <begin position="37"/>
        <end position="59"/>
    </location>
</feature>
<keyword evidence="1" id="KW-0812">Transmembrane</keyword>
<proteinExistence type="predicted"/>
<evidence type="ECO:0000256" key="1">
    <source>
        <dbReference type="SAM" id="Phobius"/>
    </source>
</evidence>
<dbReference type="InterPro" id="IPR023813">
    <property type="entry name" value="HsmA-like"/>
</dbReference>
<protein>
    <submittedName>
        <fullName evidence="2">TIGR03987 family protein</fullName>
    </submittedName>
</protein>
<dbReference type="RefSeq" id="WP_125943644.1">
    <property type="nucleotide sequence ID" value="NZ_PXZH01000004.1"/>
</dbReference>
<keyword evidence="1" id="KW-1133">Transmembrane helix</keyword>